<evidence type="ECO:0000313" key="2">
    <source>
        <dbReference type="EMBL" id="KAK3057232.1"/>
    </source>
</evidence>
<accession>A0AAJ0GGS2</accession>
<organism evidence="2 3">
    <name type="scientific">Extremus antarcticus</name>
    <dbReference type="NCBI Taxonomy" id="702011"/>
    <lineage>
        <taxon>Eukaryota</taxon>
        <taxon>Fungi</taxon>
        <taxon>Dikarya</taxon>
        <taxon>Ascomycota</taxon>
        <taxon>Pezizomycotina</taxon>
        <taxon>Dothideomycetes</taxon>
        <taxon>Dothideomycetidae</taxon>
        <taxon>Mycosphaerellales</taxon>
        <taxon>Extremaceae</taxon>
        <taxon>Extremus</taxon>
    </lineage>
</organism>
<proteinExistence type="predicted"/>
<evidence type="ECO:0000313" key="3">
    <source>
        <dbReference type="Proteomes" id="UP001271007"/>
    </source>
</evidence>
<feature type="compositionally biased region" description="Basic residues" evidence="1">
    <location>
        <begin position="54"/>
        <end position="66"/>
    </location>
</feature>
<dbReference type="EMBL" id="JAWDJX010000004">
    <property type="protein sequence ID" value="KAK3057232.1"/>
    <property type="molecule type" value="Genomic_DNA"/>
</dbReference>
<feature type="compositionally biased region" description="Polar residues" evidence="1">
    <location>
        <begin position="31"/>
        <end position="43"/>
    </location>
</feature>
<keyword evidence="3" id="KW-1185">Reference proteome</keyword>
<dbReference type="Proteomes" id="UP001271007">
    <property type="component" value="Unassembled WGS sequence"/>
</dbReference>
<dbReference type="AlphaFoldDB" id="A0AAJ0GGS2"/>
<evidence type="ECO:0000256" key="1">
    <source>
        <dbReference type="SAM" id="MobiDB-lite"/>
    </source>
</evidence>
<name>A0AAJ0GGS2_9PEZI</name>
<comment type="caution">
    <text evidence="2">The sequence shown here is derived from an EMBL/GenBank/DDBJ whole genome shotgun (WGS) entry which is preliminary data.</text>
</comment>
<gene>
    <name evidence="2" type="ORF">LTR09_002271</name>
</gene>
<sequence>MSDLTPIRIRGKRKAIAAEKWHHGKRRKATSTESSAPSEQNFGAQFDSGARNQLSRKQRKPRRRQLSRLEQLPTEVVQHIFELSENIELPSTSPILASQLSSPHLYLQTTVRLMGPILDAHDCKTHELTEVTRLMNSKFFTYAFFTDWLSKDIDRPNLLPPNQACLGYQNNDPDMRKQLLRTWQQLKPSKALQPPRKLLSAPFTADNLNLWELITSHITRGMSIEHWPHLVEQARTGLQQAVAEQSMKALDLFWHMGLKPDTELLRQAVVEIGCDRNVVFSITNRVMFLAQQFAFTADMDWLDPELWSWIDKAEARGDARGMWLKEILQFCGKPAFEVSVGIHAFVSYLRVRPEETFSEYAEGRWDSRDSWHASPRSD</sequence>
<feature type="region of interest" description="Disordered" evidence="1">
    <location>
        <begin position="14"/>
        <end position="67"/>
    </location>
</feature>
<protein>
    <submittedName>
        <fullName evidence="2">Uncharacterized protein</fullName>
    </submittedName>
</protein>
<reference evidence="2" key="1">
    <citation type="submission" date="2023-04" db="EMBL/GenBank/DDBJ databases">
        <title>Black Yeasts Isolated from many extreme environments.</title>
        <authorList>
            <person name="Coleine C."/>
            <person name="Stajich J.E."/>
            <person name="Selbmann L."/>
        </authorList>
    </citation>
    <scope>NUCLEOTIDE SEQUENCE</scope>
    <source>
        <strain evidence="2">CCFEE 5312</strain>
    </source>
</reference>